<keyword evidence="2" id="KW-1185">Reference proteome</keyword>
<protein>
    <recommendedName>
        <fullName evidence="3">Reverse transcriptase Ty1/copia-type domain-containing protein</fullName>
    </recommendedName>
</protein>
<dbReference type="EMBL" id="CAMAPF010001051">
    <property type="protein sequence ID" value="CAH9143473.1"/>
    <property type="molecule type" value="Genomic_DNA"/>
</dbReference>
<dbReference type="Proteomes" id="UP001152523">
    <property type="component" value="Unassembled WGS sequence"/>
</dbReference>
<evidence type="ECO:0000313" key="1">
    <source>
        <dbReference type="EMBL" id="CAH9143473.1"/>
    </source>
</evidence>
<dbReference type="PANTHER" id="PTHR11439:SF467">
    <property type="entry name" value="INTEGRASE CATALYTIC DOMAIN-CONTAINING PROTEIN"/>
    <property type="match status" value="1"/>
</dbReference>
<evidence type="ECO:0000313" key="2">
    <source>
        <dbReference type="Proteomes" id="UP001152523"/>
    </source>
</evidence>
<dbReference type="AlphaFoldDB" id="A0AAV0G698"/>
<dbReference type="PANTHER" id="PTHR11439">
    <property type="entry name" value="GAG-POL-RELATED RETROTRANSPOSON"/>
    <property type="match status" value="1"/>
</dbReference>
<proteinExistence type="predicted"/>
<name>A0AAV0G698_9ASTE</name>
<evidence type="ECO:0008006" key="3">
    <source>
        <dbReference type="Google" id="ProtNLM"/>
    </source>
</evidence>
<accession>A0AAV0G698</accession>
<reference evidence="1" key="1">
    <citation type="submission" date="2022-07" db="EMBL/GenBank/DDBJ databases">
        <authorList>
            <person name="Macas J."/>
            <person name="Novak P."/>
            <person name="Neumann P."/>
        </authorList>
    </citation>
    <scope>NUCLEOTIDE SEQUENCE</scope>
</reference>
<dbReference type="CDD" id="cd09272">
    <property type="entry name" value="RNase_HI_RT_Ty1"/>
    <property type="match status" value="1"/>
</dbReference>
<comment type="caution">
    <text evidence="1">The sequence shown here is derived from an EMBL/GenBank/DDBJ whole genome shotgun (WGS) entry which is preliminary data.</text>
</comment>
<gene>
    <name evidence="1" type="ORF">CEPIT_LOCUS40693</name>
</gene>
<organism evidence="1 2">
    <name type="scientific">Cuscuta epithymum</name>
    <dbReference type="NCBI Taxonomy" id="186058"/>
    <lineage>
        <taxon>Eukaryota</taxon>
        <taxon>Viridiplantae</taxon>
        <taxon>Streptophyta</taxon>
        <taxon>Embryophyta</taxon>
        <taxon>Tracheophyta</taxon>
        <taxon>Spermatophyta</taxon>
        <taxon>Magnoliopsida</taxon>
        <taxon>eudicotyledons</taxon>
        <taxon>Gunneridae</taxon>
        <taxon>Pentapetalae</taxon>
        <taxon>asterids</taxon>
        <taxon>lamiids</taxon>
        <taxon>Solanales</taxon>
        <taxon>Convolvulaceae</taxon>
        <taxon>Cuscuteae</taxon>
        <taxon>Cuscuta</taxon>
        <taxon>Cuscuta subgen. Cuscuta</taxon>
    </lineage>
</organism>
<sequence>MKDLGEAKQILGMRIERDEAVGRLYLSQAEYIQKVLERFRMQDAKAVSVPLGSHFKLSKEDSPKNKEERAQMQKVPYTSTIGCIMYAMVCTRPDIAHAVGVVSRYMGDPGKEHWKVVKWIMRYLKGTASNTLCFDGKNVELLGHVDADLASNDSDGSRSTTRYVFTFGGTAVSWLSQLQKIVALSTTEAEYVAITEASKEMVWLQNLLGELGKEYKNSILYSNSQSAIFLANNSAFHKRTKHIRLSITTSVIFCR</sequence>